<sequence>MRHLVMVLGLGLAGTSLLPATLPSAHAASSTDRPVGTVYISIKSADVGVGYTWGEGTLHYGGKSYKFSIDGGDLVAVGYSNIAGSGKIYNLHDIRDFEGDYAAVNGEATAGRGQGVQILKNDKGVEIQLDTQSRGARLAGALQGFSIELNDDND</sequence>
<evidence type="ECO:0008006" key="4">
    <source>
        <dbReference type="Google" id="ProtNLM"/>
    </source>
</evidence>
<proteinExistence type="predicted"/>
<dbReference type="AlphaFoldDB" id="A0A7H1NRY8"/>
<gene>
    <name evidence="2" type="ORF">JGUZn3_13220</name>
</gene>
<keyword evidence="1" id="KW-0732">Signal</keyword>
<dbReference type="RefSeq" id="WP_238996777.1">
    <property type="nucleotide sequence ID" value="NZ_CP060244.1"/>
</dbReference>
<protein>
    <recommendedName>
        <fullName evidence="4">DUF1134 domain-containing protein</fullName>
    </recommendedName>
</protein>
<dbReference type="Proteomes" id="UP000516349">
    <property type="component" value="Chromosome"/>
</dbReference>
<feature type="chain" id="PRO_5028966117" description="DUF1134 domain-containing protein" evidence="1">
    <location>
        <begin position="28"/>
        <end position="154"/>
    </location>
</feature>
<reference evidence="2 3" key="1">
    <citation type="submission" date="2020-08" db="EMBL/GenBank/DDBJ databases">
        <title>Complete genome sequence of Entomobacter blattae G55GP.</title>
        <authorList>
            <person name="Poehlein A."/>
            <person name="Guzman J."/>
            <person name="Daniel R."/>
            <person name="Vilcinskas A."/>
        </authorList>
    </citation>
    <scope>NUCLEOTIDE SEQUENCE [LARGE SCALE GENOMIC DNA]</scope>
    <source>
        <strain evidence="2 3">G55GP</strain>
    </source>
</reference>
<organism evidence="2 3">
    <name type="scientific">Entomobacter blattae</name>
    <dbReference type="NCBI Taxonomy" id="2762277"/>
    <lineage>
        <taxon>Bacteria</taxon>
        <taxon>Pseudomonadati</taxon>
        <taxon>Pseudomonadota</taxon>
        <taxon>Alphaproteobacteria</taxon>
        <taxon>Acetobacterales</taxon>
        <taxon>Acetobacteraceae</taxon>
        <taxon>Entomobacter</taxon>
    </lineage>
</organism>
<name>A0A7H1NRY8_9PROT</name>
<keyword evidence="3" id="KW-1185">Reference proteome</keyword>
<feature type="signal peptide" evidence="1">
    <location>
        <begin position="1"/>
        <end position="27"/>
    </location>
</feature>
<dbReference type="EMBL" id="CP060244">
    <property type="protein sequence ID" value="QNT78548.1"/>
    <property type="molecule type" value="Genomic_DNA"/>
</dbReference>
<evidence type="ECO:0000313" key="2">
    <source>
        <dbReference type="EMBL" id="QNT78548.1"/>
    </source>
</evidence>
<evidence type="ECO:0000256" key="1">
    <source>
        <dbReference type="SAM" id="SignalP"/>
    </source>
</evidence>
<accession>A0A7H1NRY8</accession>
<evidence type="ECO:0000313" key="3">
    <source>
        <dbReference type="Proteomes" id="UP000516349"/>
    </source>
</evidence>
<dbReference type="KEGG" id="ebla:JGUZn3_13220"/>